<dbReference type="Pfam" id="PF25147">
    <property type="entry name" value="Ribophorin_II_C"/>
    <property type="match status" value="1"/>
</dbReference>
<keyword evidence="7" id="KW-0732">Signal</keyword>
<dbReference type="Proteomes" id="UP000283509">
    <property type="component" value="Unassembled WGS sequence"/>
</dbReference>
<evidence type="ECO:0000256" key="9">
    <source>
        <dbReference type="ARBA" id="ARBA00022989"/>
    </source>
</evidence>
<keyword evidence="18" id="KW-1185">Reference proteome</keyword>
<sequence>MTVPEAEPSFYIQGLCPVRLLTLPSTGNRSMRRGALVILALLGVSSALSPSTYLTPADKERLKLVLDPAWSLSDLAQVLYASAGYKHLGQPIPNEQGVCNFVKSSAGDGATVETLFLASSAGKALGCPVAATAASKQAVSDAIREGASPLELFHAVTAATNLGVEVDVAKVLRATQMALKKDDSVLSLGYAFHVGSQLRGEVSSIFERIEDAIVQADEVDGRMLQFEGGLSITALVLSGAYKLAENSNKAPPIKPDQAVKFANYLMSRKSVQVPKGVYYLLEAVSMFTSNRFHIPVAITLASNVAVSADAPRVQVRVTDLKGSSLGSLRVVADSATRDSDEVVIVSKEELSPLAGQDGVYEFDVMSRQPERGFYRLVVSTVTSDSRLVGHMAAQLTFKVLTAIDIQGVEVGTADSDRSTAPSLQKLTYPNKLPSELLADQHQRVLLRFIVRDLASGRSTEVHQAFVKITHIESKREIIFVAETDSNDVYKFDMDVSNNVKEFGGVSGSYSMELIIGDASISNPTLWHIGDVSLSFPEGSVSSPSQDYTYKARPEIQHEFRKPDPRPSTLVSLTFTILCLVPLLLLLAMWAKLGVNLANFPLSLSSVVFHVGLAAILGLFCLFWLQLDMFTTLRYLFMVGVVTFFSGNSMLSNIAANRKETD</sequence>
<gene>
    <name evidence="17" type="ORF">C7M84_014726</name>
</gene>
<feature type="transmembrane region" description="Helical" evidence="12">
    <location>
        <begin position="634"/>
        <end position="655"/>
    </location>
</feature>
<comment type="caution">
    <text evidence="17">The sequence shown here is derived from an EMBL/GenBank/DDBJ whole genome shotgun (WGS) entry which is preliminary data.</text>
</comment>
<evidence type="ECO:0000259" key="16">
    <source>
        <dbReference type="Pfam" id="PF25147"/>
    </source>
</evidence>
<keyword evidence="8 12" id="KW-0256">Endoplasmic reticulum</keyword>
<organism evidence="17 18">
    <name type="scientific">Penaeus vannamei</name>
    <name type="common">Whiteleg shrimp</name>
    <name type="synonym">Litopenaeus vannamei</name>
    <dbReference type="NCBI Taxonomy" id="6689"/>
    <lineage>
        <taxon>Eukaryota</taxon>
        <taxon>Metazoa</taxon>
        <taxon>Ecdysozoa</taxon>
        <taxon>Arthropoda</taxon>
        <taxon>Crustacea</taxon>
        <taxon>Multicrustacea</taxon>
        <taxon>Malacostraca</taxon>
        <taxon>Eumalacostraca</taxon>
        <taxon>Eucarida</taxon>
        <taxon>Decapoda</taxon>
        <taxon>Dendrobranchiata</taxon>
        <taxon>Penaeoidea</taxon>
        <taxon>Penaeidae</taxon>
        <taxon>Penaeus</taxon>
    </lineage>
</organism>
<reference evidence="17 18" key="1">
    <citation type="submission" date="2018-04" db="EMBL/GenBank/DDBJ databases">
        <authorList>
            <person name="Zhang X."/>
            <person name="Yuan J."/>
            <person name="Li F."/>
            <person name="Xiang J."/>
        </authorList>
    </citation>
    <scope>NUCLEOTIDE SEQUENCE [LARGE SCALE GENOMIC DNA]</scope>
    <source>
        <tissue evidence="17">Muscle</tissue>
    </source>
</reference>
<dbReference type="InterPro" id="IPR055375">
    <property type="entry name" value="Ribophorin_II_2nd"/>
</dbReference>
<dbReference type="PANTHER" id="PTHR12640:SF0">
    <property type="entry name" value="DOLICHYL-DIPHOSPHOOLIGOSACCHARIDE--PROTEIN GLYCOSYLTRANSFERASE SUBUNIT 2"/>
    <property type="match status" value="1"/>
</dbReference>
<dbReference type="InterPro" id="IPR055373">
    <property type="entry name" value="Ribophorin_II_N"/>
</dbReference>
<evidence type="ECO:0000256" key="4">
    <source>
        <dbReference type="ARBA" id="ARBA00009038"/>
    </source>
</evidence>
<dbReference type="PANTHER" id="PTHR12640">
    <property type="entry name" value="RIBOPHORIN II"/>
    <property type="match status" value="1"/>
</dbReference>
<keyword evidence="9 12" id="KW-1133">Transmembrane helix</keyword>
<proteinExistence type="inferred from homology"/>
<feature type="domain" description="Ribophorin II third" evidence="14">
    <location>
        <begin position="408"/>
        <end position="533"/>
    </location>
</feature>
<keyword evidence="17" id="KW-0808">Transferase</keyword>
<evidence type="ECO:0000256" key="1">
    <source>
        <dbReference type="ARBA" id="ARBA00002791"/>
    </source>
</evidence>
<name>A0A3R7QH39_PENVA</name>
<evidence type="ECO:0000256" key="7">
    <source>
        <dbReference type="ARBA" id="ARBA00022729"/>
    </source>
</evidence>
<feature type="domain" description="Ribophorin II C-terminal" evidence="16">
    <location>
        <begin position="559"/>
        <end position="657"/>
    </location>
</feature>
<dbReference type="UniPathway" id="UPA00378"/>
<evidence type="ECO:0000259" key="14">
    <source>
        <dbReference type="Pfam" id="PF23860"/>
    </source>
</evidence>
<evidence type="ECO:0000256" key="8">
    <source>
        <dbReference type="ARBA" id="ARBA00022824"/>
    </source>
</evidence>
<comment type="subunit">
    <text evidence="11">Component of the oligosaccharyltransferase (OST) complex. OST exists in two different complex forms which contain common core subunits RPN1, RPN2, OST48, OST4, DAD1 and TMEM258, either STT3A or STT3B as catalytic subunits, and form-specific accessory subunits. STT3A complex assembly occurs through the formation of 3 subcomplexes. Subcomplex 1 contains RPN1 and TMEM258, subcomplex 2 contains the STT3A-specific subunits STT3A, DC2/OSTC, and KCP2 as well as the core subunit OST4, and subcomplex 3 contains RPN2, DAD1, and OST48. The STT3A complex can form stable complexes with the Sec61 complex or with both the Sec61 and TRAP complexes. Interacts with DDI2. Interacts with TMEM35A/NACHO.</text>
</comment>
<evidence type="ECO:0000256" key="2">
    <source>
        <dbReference type="ARBA" id="ARBA00004477"/>
    </source>
</evidence>
<evidence type="ECO:0000259" key="15">
    <source>
        <dbReference type="Pfam" id="PF23861"/>
    </source>
</evidence>
<evidence type="ECO:0000256" key="12">
    <source>
        <dbReference type="RuleBase" id="RU366029"/>
    </source>
</evidence>
<comment type="subcellular location">
    <subcellularLocation>
        <location evidence="2 12">Endoplasmic reticulum membrane</location>
        <topology evidence="2 12">Multi-pass membrane protein</topology>
    </subcellularLocation>
</comment>
<feature type="domain" description="Ribophorin II N-terminal" evidence="13">
    <location>
        <begin position="54"/>
        <end position="287"/>
    </location>
</feature>
<evidence type="ECO:0000313" key="17">
    <source>
        <dbReference type="EMBL" id="ROT67200.1"/>
    </source>
</evidence>
<dbReference type="STRING" id="6689.A0A3R7QH39"/>
<dbReference type="Pfam" id="PF23860">
    <property type="entry name" value="Ribophorin_II_3rd"/>
    <property type="match status" value="1"/>
</dbReference>
<evidence type="ECO:0000313" key="18">
    <source>
        <dbReference type="Proteomes" id="UP000283509"/>
    </source>
</evidence>
<feature type="transmembrane region" description="Helical" evidence="12">
    <location>
        <begin position="569"/>
        <end position="589"/>
    </location>
</feature>
<keyword evidence="6 12" id="KW-0812">Transmembrane</keyword>
<accession>A0A3R7QH39</accession>
<evidence type="ECO:0000256" key="6">
    <source>
        <dbReference type="ARBA" id="ARBA00022692"/>
    </source>
</evidence>
<evidence type="ECO:0000259" key="13">
    <source>
        <dbReference type="Pfam" id="PF05817"/>
    </source>
</evidence>
<dbReference type="GO" id="GO:0008250">
    <property type="term" value="C:oligosaccharyltransferase complex"/>
    <property type="evidence" value="ECO:0007669"/>
    <property type="project" value="UniProtKB-UniRule"/>
</dbReference>
<comment type="pathway">
    <text evidence="3 12">Protein modification; protein glycosylation.</text>
</comment>
<dbReference type="Pfam" id="PF05817">
    <property type="entry name" value="Ribophorin_II"/>
    <property type="match status" value="1"/>
</dbReference>
<evidence type="ECO:0000256" key="10">
    <source>
        <dbReference type="ARBA" id="ARBA00023136"/>
    </source>
</evidence>
<evidence type="ECO:0000256" key="5">
    <source>
        <dbReference type="ARBA" id="ARBA00017612"/>
    </source>
</evidence>
<dbReference type="OrthoDB" id="432292at2759"/>
<dbReference type="Pfam" id="PF23861">
    <property type="entry name" value="Ribophorin_II_2nd"/>
    <property type="match status" value="1"/>
</dbReference>
<evidence type="ECO:0000256" key="11">
    <source>
        <dbReference type="ARBA" id="ARBA00046750"/>
    </source>
</evidence>
<feature type="domain" description="Ribophorin II second" evidence="15">
    <location>
        <begin position="296"/>
        <end position="399"/>
    </location>
</feature>
<protein>
    <recommendedName>
        <fullName evidence="5 12">Dolichyl-diphosphooligosaccharide--protein glycosyltransferase subunit 2</fullName>
    </recommendedName>
    <alternativeName>
        <fullName evidence="12">Ribophorin-2</fullName>
    </alternativeName>
</protein>
<evidence type="ECO:0000256" key="3">
    <source>
        <dbReference type="ARBA" id="ARBA00004922"/>
    </source>
</evidence>
<dbReference type="InterPro" id="IPR055374">
    <property type="entry name" value="Ribophorin_II_3rd"/>
</dbReference>
<comment type="function">
    <text evidence="1 12">Subunit of the oligosaccharyl transferase (OST) complex that catalyzes the initial transfer of a defined glycan (Glc(3)Man(9)GlcNAc(2) in eukaryotes) from the lipid carrier dolichol-pyrophosphate to an asparagine residue within an Asn-X-Ser/Thr consensus motif in nascent polypeptide chains, the first step in protein N-glycosylation. N-glycosylation occurs cotranslationally and the complex associates with the Sec61 complex at the channel-forming translocon complex that mediates protein translocation across the endoplasmic reticulum (ER). All subunits are required for a maximal enzyme activity.</text>
</comment>
<dbReference type="InterPro" id="IPR056790">
    <property type="entry name" value="Ribophorin_II_C"/>
</dbReference>
<dbReference type="EMBL" id="QCYY01002834">
    <property type="protein sequence ID" value="ROT67200.1"/>
    <property type="molecule type" value="Genomic_DNA"/>
</dbReference>
<reference evidence="17 18" key="2">
    <citation type="submission" date="2019-01" db="EMBL/GenBank/DDBJ databases">
        <title>The decoding of complex shrimp genome reveals the adaptation for benthos swimmer, frequently molting mechanism and breeding impact on genome.</title>
        <authorList>
            <person name="Sun Y."/>
            <person name="Gao Y."/>
            <person name="Yu Y."/>
        </authorList>
    </citation>
    <scope>NUCLEOTIDE SEQUENCE [LARGE SCALE GENOMIC DNA]</scope>
    <source>
        <tissue evidence="17">Muscle</tissue>
    </source>
</reference>
<keyword evidence="10 12" id="KW-0472">Membrane</keyword>
<dbReference type="AlphaFoldDB" id="A0A3R7QH39"/>
<dbReference type="GO" id="GO:0006487">
    <property type="term" value="P:protein N-linked glycosylation"/>
    <property type="evidence" value="ECO:0007669"/>
    <property type="project" value="UniProtKB-UniRule"/>
</dbReference>
<dbReference type="InterPro" id="IPR008814">
    <property type="entry name" value="Swp1"/>
</dbReference>
<dbReference type="GO" id="GO:0016740">
    <property type="term" value="F:transferase activity"/>
    <property type="evidence" value="ECO:0007669"/>
    <property type="project" value="UniProtKB-KW"/>
</dbReference>
<feature type="transmembrane region" description="Helical" evidence="12">
    <location>
        <begin position="601"/>
        <end position="622"/>
    </location>
</feature>
<comment type="similarity">
    <text evidence="4 12">Belongs to the SWP1 family.</text>
</comment>